<evidence type="ECO:0000313" key="2">
    <source>
        <dbReference type="EMBL" id="WZN59287.1"/>
    </source>
</evidence>
<organism evidence="2 3">
    <name type="scientific">Chloropicon roscoffensis</name>
    <dbReference type="NCBI Taxonomy" id="1461544"/>
    <lineage>
        <taxon>Eukaryota</taxon>
        <taxon>Viridiplantae</taxon>
        <taxon>Chlorophyta</taxon>
        <taxon>Chloropicophyceae</taxon>
        <taxon>Chloropicales</taxon>
        <taxon>Chloropicaceae</taxon>
        <taxon>Chloropicon</taxon>
    </lineage>
</organism>
<sequence length="180" mass="18601">MPRSMISRFSDRTASSELLQHPATTTTTNTTTRSEGERMMMRKSGVKKQQVAACLALALGLGLLAAPVQASTRSLQDLLYAVDPVTGAPASQSVPFTSWPAAPPASYADLIAAEASTFVNTFPNLLSTEFSNLVDVGSLPSFLGVNFGSLATSAQTAVAGSATSALTSANLFGLPTTGKK</sequence>
<name>A0AAX4NYX9_9CHLO</name>
<proteinExistence type="predicted"/>
<feature type="region of interest" description="Disordered" evidence="1">
    <location>
        <begin position="1"/>
        <end position="37"/>
    </location>
</feature>
<dbReference type="Proteomes" id="UP001472866">
    <property type="component" value="Chromosome 01"/>
</dbReference>
<gene>
    <name evidence="2" type="ORF">HKI87_01g08120</name>
</gene>
<dbReference type="AlphaFoldDB" id="A0AAX4NYX9"/>
<reference evidence="2 3" key="1">
    <citation type="submission" date="2024-03" db="EMBL/GenBank/DDBJ databases">
        <title>Complete genome sequence of the green alga Chloropicon roscoffensis RCC1871.</title>
        <authorList>
            <person name="Lemieux C."/>
            <person name="Pombert J.-F."/>
            <person name="Otis C."/>
            <person name="Turmel M."/>
        </authorList>
    </citation>
    <scope>NUCLEOTIDE SEQUENCE [LARGE SCALE GENOMIC DNA]</scope>
    <source>
        <strain evidence="2 3">RCC1871</strain>
    </source>
</reference>
<accession>A0AAX4NYX9</accession>
<dbReference type="EMBL" id="CP151501">
    <property type="protein sequence ID" value="WZN59287.1"/>
    <property type="molecule type" value="Genomic_DNA"/>
</dbReference>
<keyword evidence="3" id="KW-1185">Reference proteome</keyword>
<protein>
    <recommendedName>
        <fullName evidence="4">Choice-of-anchor E domain-containing protein</fullName>
    </recommendedName>
</protein>
<evidence type="ECO:0000313" key="3">
    <source>
        <dbReference type="Proteomes" id="UP001472866"/>
    </source>
</evidence>
<evidence type="ECO:0008006" key="4">
    <source>
        <dbReference type="Google" id="ProtNLM"/>
    </source>
</evidence>
<evidence type="ECO:0000256" key="1">
    <source>
        <dbReference type="SAM" id="MobiDB-lite"/>
    </source>
</evidence>